<dbReference type="AlphaFoldDB" id="A0AA88KUP3"/>
<keyword evidence="2" id="KW-1185">Reference proteome</keyword>
<evidence type="ECO:0008006" key="3">
    <source>
        <dbReference type="Google" id="ProtNLM"/>
    </source>
</evidence>
<dbReference type="InterPro" id="IPR036691">
    <property type="entry name" value="Endo/exonu/phosph_ase_sf"/>
</dbReference>
<gene>
    <name evidence="1" type="ORF">QYM36_015417</name>
</gene>
<dbReference type="Gene3D" id="3.60.10.10">
    <property type="entry name" value="Endonuclease/exonuclease/phosphatase"/>
    <property type="match status" value="1"/>
</dbReference>
<comment type="caution">
    <text evidence="1">The sequence shown here is derived from an EMBL/GenBank/DDBJ whole genome shotgun (WGS) entry which is preliminary data.</text>
</comment>
<protein>
    <recommendedName>
        <fullName evidence="3">Endonuclease/exonuclease/phosphatase domain-containing protein</fullName>
    </recommendedName>
</protein>
<organism evidence="1 2">
    <name type="scientific">Artemia franciscana</name>
    <name type="common">Brine shrimp</name>
    <name type="synonym">Artemia sanfranciscana</name>
    <dbReference type="NCBI Taxonomy" id="6661"/>
    <lineage>
        <taxon>Eukaryota</taxon>
        <taxon>Metazoa</taxon>
        <taxon>Ecdysozoa</taxon>
        <taxon>Arthropoda</taxon>
        <taxon>Crustacea</taxon>
        <taxon>Branchiopoda</taxon>
        <taxon>Anostraca</taxon>
        <taxon>Artemiidae</taxon>
        <taxon>Artemia</taxon>
    </lineage>
</organism>
<name>A0AA88KUP3_ARTSF</name>
<reference evidence="1" key="1">
    <citation type="submission" date="2023-07" db="EMBL/GenBank/DDBJ databases">
        <title>Chromosome-level genome assembly of Artemia franciscana.</title>
        <authorList>
            <person name="Jo E."/>
        </authorList>
    </citation>
    <scope>NUCLEOTIDE SEQUENCE</scope>
    <source>
        <tissue evidence="1">Whole body</tissue>
    </source>
</reference>
<dbReference type="Proteomes" id="UP001187531">
    <property type="component" value="Unassembled WGS sequence"/>
</dbReference>
<dbReference type="SUPFAM" id="SSF56219">
    <property type="entry name" value="DNase I-like"/>
    <property type="match status" value="1"/>
</dbReference>
<sequence length="169" mass="19691">MDFKTSWASSGMGGKNHRGEMLIEFCQDNKLFIMNTMFHHREQRKVIWRSPDGRTANMIDYIPVGKQWKSSVLNTVSIAGGDFNSDHVLVMSELGLCIWKPQQLKKSLPRYRVDLLKNIETRNRYRTTLSREYLVKREEEKDIEVIIDNKLSTKKTGRITPSLGQKDQD</sequence>
<dbReference type="EMBL" id="JAVRJZ010000019">
    <property type="protein sequence ID" value="KAK2707713.1"/>
    <property type="molecule type" value="Genomic_DNA"/>
</dbReference>
<evidence type="ECO:0000313" key="1">
    <source>
        <dbReference type="EMBL" id="KAK2707713.1"/>
    </source>
</evidence>
<proteinExistence type="predicted"/>
<evidence type="ECO:0000313" key="2">
    <source>
        <dbReference type="Proteomes" id="UP001187531"/>
    </source>
</evidence>
<accession>A0AA88KUP3</accession>